<dbReference type="Proteomes" id="UP001056535">
    <property type="component" value="Chromosome"/>
</dbReference>
<name>A0ABY4YHI1_9MICO</name>
<keyword evidence="4" id="KW-1185">Reference proteome</keyword>
<evidence type="ECO:0000313" key="3">
    <source>
        <dbReference type="EMBL" id="USQ76178.1"/>
    </source>
</evidence>
<keyword evidence="1" id="KW-1133">Transmembrane helix</keyword>
<dbReference type="InterPro" id="IPR004843">
    <property type="entry name" value="Calcineurin-like_PHP"/>
</dbReference>
<dbReference type="Pfam" id="PF00149">
    <property type="entry name" value="Metallophos"/>
    <property type="match status" value="1"/>
</dbReference>
<dbReference type="Gene3D" id="3.60.21.10">
    <property type="match status" value="1"/>
</dbReference>
<keyword evidence="1" id="KW-0812">Transmembrane</keyword>
<dbReference type="EMBL" id="CP099490">
    <property type="protein sequence ID" value="USQ76178.1"/>
    <property type="molecule type" value="Genomic_DNA"/>
</dbReference>
<feature type="transmembrane region" description="Helical" evidence="1">
    <location>
        <begin position="140"/>
        <end position="162"/>
    </location>
</feature>
<reference evidence="3" key="1">
    <citation type="submission" date="2022-06" db="EMBL/GenBank/DDBJ databases">
        <title>Ornithinimicrobium JY.X270.</title>
        <authorList>
            <person name="Huang Y."/>
        </authorList>
    </citation>
    <scope>NUCLEOTIDE SEQUENCE</scope>
    <source>
        <strain evidence="3">JY.X270</strain>
    </source>
</reference>
<evidence type="ECO:0000256" key="1">
    <source>
        <dbReference type="SAM" id="Phobius"/>
    </source>
</evidence>
<organism evidence="3 4">
    <name type="scientific">Ornithinimicrobium cryptoxanthini</name>
    <dbReference type="NCBI Taxonomy" id="2934161"/>
    <lineage>
        <taxon>Bacteria</taxon>
        <taxon>Bacillati</taxon>
        <taxon>Actinomycetota</taxon>
        <taxon>Actinomycetes</taxon>
        <taxon>Micrococcales</taxon>
        <taxon>Ornithinimicrobiaceae</taxon>
        <taxon>Ornithinimicrobium</taxon>
    </lineage>
</organism>
<feature type="domain" description="Calcineurin-like phosphoesterase" evidence="2">
    <location>
        <begin position="258"/>
        <end position="340"/>
    </location>
</feature>
<proteinExistence type="predicted"/>
<evidence type="ECO:0000313" key="4">
    <source>
        <dbReference type="Proteomes" id="UP001056535"/>
    </source>
</evidence>
<keyword evidence="1" id="KW-0472">Membrane</keyword>
<evidence type="ECO:0000259" key="2">
    <source>
        <dbReference type="Pfam" id="PF00149"/>
    </source>
</evidence>
<protein>
    <submittedName>
        <fullName evidence="3">Metallophosphoesterase</fullName>
    </submittedName>
</protein>
<dbReference type="SUPFAM" id="SSF56300">
    <property type="entry name" value="Metallo-dependent phosphatases"/>
    <property type="match status" value="1"/>
</dbReference>
<feature type="transmembrane region" description="Helical" evidence="1">
    <location>
        <begin position="29"/>
        <end position="51"/>
    </location>
</feature>
<dbReference type="RefSeq" id="WP_252620873.1">
    <property type="nucleotide sequence ID" value="NZ_CP099490.1"/>
</dbReference>
<sequence>MTEVEEPLPRGVDPRAADEPSRWGRRLRVVLTVAVLAVVGYVGGVATTSLWPITTETDNFRAAVRVTPSPFEASTVHAPTVFGDIDLHFAGLLPAPGIEARVQVKEEITDLFTRGRVDVADLTPRDGELRAAMESGLRELAVKFVGGVLLTNVLVVGLWLLGRTPQPRRRSLKVIGTATALAVAVPSLSAVTTYRSTNFAAYEATSLLGTVRSNSGMLTDIQGQAQRATPYVQNLLALSDALQREFVPAETAAEPGARFLLVSDIHGMNYYPLVQRIVEDEAITAVIDSGDMLNFGRVQEGELAGMFSAIEELGVPYVFVRGNHDALNAQDESLLRRLEQIPNVILLEPTAGEYAEANVDGVRITGFNDWRYFAEVNEDFGAQQAAAAERFATATEGWPLPDILVSHQPYALRPLDTGGLKVNGHMHSPLLDGNRIQVGTFTGGGLVNHFQVPEATGEDEETAGELVGQPYAFDILSFGTDCSVQTLTRYTYRNLVSGRPQYDNVTVINGNRVAPPAEEGRTCGADLGVSTQPIVPSQAEEG</sequence>
<gene>
    <name evidence="3" type="ORF">NF557_16570</name>
</gene>
<dbReference type="InterPro" id="IPR029052">
    <property type="entry name" value="Metallo-depent_PP-like"/>
</dbReference>
<accession>A0ABY4YHI1</accession>